<name>A0A212FB60_DANPL</name>
<keyword evidence="12" id="KW-1185">Reference proteome</keyword>
<evidence type="ECO:0000256" key="5">
    <source>
        <dbReference type="ARBA" id="ARBA00023274"/>
    </source>
</evidence>
<evidence type="ECO:0000256" key="8">
    <source>
        <dbReference type="SAM" id="MobiDB-lite"/>
    </source>
</evidence>
<dbReference type="GO" id="GO:0005739">
    <property type="term" value="C:mitochondrion"/>
    <property type="evidence" value="ECO:0007669"/>
    <property type="project" value="InterPro"/>
</dbReference>
<dbReference type="InterPro" id="IPR006888">
    <property type="entry name" value="XLR/SYCP3/FAM9_dom"/>
</dbReference>
<evidence type="ECO:0000259" key="10">
    <source>
        <dbReference type="Pfam" id="PF10484"/>
    </source>
</evidence>
<evidence type="ECO:0000313" key="12">
    <source>
        <dbReference type="Proteomes" id="UP000007151"/>
    </source>
</evidence>
<dbReference type="InParanoid" id="A0A212FB60"/>
<dbReference type="EMBL" id="AGBW02009379">
    <property type="protein sequence ID" value="OWR50959.1"/>
    <property type="molecule type" value="Genomic_DNA"/>
</dbReference>
<evidence type="ECO:0000256" key="3">
    <source>
        <dbReference type="ARBA" id="ARBA00022980"/>
    </source>
</evidence>
<comment type="caution">
    <text evidence="11">The sequence shown here is derived from an EMBL/GenBank/DDBJ whole genome shotgun (WGS) entry which is preliminary data.</text>
</comment>
<dbReference type="GO" id="GO:0003735">
    <property type="term" value="F:structural constituent of ribosome"/>
    <property type="evidence" value="ECO:0007669"/>
    <property type="project" value="InterPro"/>
</dbReference>
<evidence type="ECO:0000313" key="11">
    <source>
        <dbReference type="EMBL" id="OWR50959.1"/>
    </source>
</evidence>
<dbReference type="PANTHER" id="PTHR15925:SF2">
    <property type="entry name" value="SMALL RIBOSOMAL SUBUNIT PROTEIN MS23"/>
    <property type="match status" value="1"/>
</dbReference>
<sequence>MSALKKNSKSKFISEDINDFINESQFLNDSPKKKQQKRRGDTSDKDVPNLVALSAANNKKRKINEGIEACGESRQKILHVMSRQLDLRKQINENLLRSLSEVLNNLEADYTALKENEQKLEHLTGSFMKCLQQATAAHKQKLRAFKEIHMTFKKECEEMDVDQKAEMDKLGEELEEDINKLKQKLISETKRSGWETLRRVEGLIMRGAMKPDDRPLWFDIYKAFPPIVEPKFARPKPENQQIRPILYKEDTIRAKFHSKGHGISANMLTPGGESYTKRLIQKYDQLKSEGVAEEEIIDKSVAAVTSDRKTEPYVAKNPESVSSSVLSEANIPNIFKEQ</sequence>
<dbReference type="KEGG" id="dpl:KGM_205892"/>
<dbReference type="CDD" id="cd23701">
    <property type="entry name" value="At1g26750"/>
    <property type="match status" value="1"/>
</dbReference>
<evidence type="ECO:0000259" key="9">
    <source>
        <dbReference type="Pfam" id="PF04803"/>
    </source>
</evidence>
<evidence type="ECO:0000256" key="7">
    <source>
        <dbReference type="SAM" id="Coils"/>
    </source>
</evidence>
<dbReference type="eggNOG" id="ENOG502RZIC">
    <property type="taxonomic scope" value="Eukaryota"/>
</dbReference>
<evidence type="ECO:0000256" key="4">
    <source>
        <dbReference type="ARBA" id="ARBA00023128"/>
    </source>
</evidence>
<feature type="domain" description="Small ribosomal subunit protein mS23 conserved" evidence="10">
    <location>
        <begin position="197"/>
        <end position="305"/>
    </location>
</feature>
<keyword evidence="3 11" id="KW-0689">Ribosomal protein</keyword>
<keyword evidence="7" id="KW-0175">Coiled coil</keyword>
<evidence type="ECO:0000256" key="2">
    <source>
        <dbReference type="ARBA" id="ARBA00009864"/>
    </source>
</evidence>
<dbReference type="InterPro" id="IPR019520">
    <property type="entry name" value="Ribosomal_mS23_met"/>
</dbReference>
<feature type="compositionally biased region" description="Basic and acidic residues" evidence="8">
    <location>
        <begin position="38"/>
        <end position="47"/>
    </location>
</feature>
<dbReference type="Pfam" id="PF10484">
    <property type="entry name" value="MRP-S23"/>
    <property type="match status" value="1"/>
</dbReference>
<protein>
    <recommendedName>
        <fullName evidence="6">Small ribosomal subunit protein mS23</fullName>
    </recommendedName>
</protein>
<accession>A0A212FB60</accession>
<keyword evidence="4" id="KW-0496">Mitochondrion</keyword>
<proteinExistence type="inferred from homology"/>
<dbReference type="AlphaFoldDB" id="A0A212FB60"/>
<dbReference type="InterPro" id="IPR059242">
    <property type="entry name" value="mS23_dom"/>
</dbReference>
<evidence type="ECO:0000256" key="1">
    <source>
        <dbReference type="ARBA" id="ARBA00004173"/>
    </source>
</evidence>
<organism evidence="11 12">
    <name type="scientific">Danaus plexippus plexippus</name>
    <dbReference type="NCBI Taxonomy" id="278856"/>
    <lineage>
        <taxon>Eukaryota</taxon>
        <taxon>Metazoa</taxon>
        <taxon>Ecdysozoa</taxon>
        <taxon>Arthropoda</taxon>
        <taxon>Hexapoda</taxon>
        <taxon>Insecta</taxon>
        <taxon>Pterygota</taxon>
        <taxon>Neoptera</taxon>
        <taxon>Endopterygota</taxon>
        <taxon>Lepidoptera</taxon>
        <taxon>Glossata</taxon>
        <taxon>Ditrysia</taxon>
        <taxon>Papilionoidea</taxon>
        <taxon>Nymphalidae</taxon>
        <taxon>Danainae</taxon>
        <taxon>Danaini</taxon>
        <taxon>Danaina</taxon>
        <taxon>Danaus</taxon>
        <taxon>Danaus</taxon>
    </lineage>
</organism>
<dbReference type="GO" id="GO:0005840">
    <property type="term" value="C:ribosome"/>
    <property type="evidence" value="ECO:0007669"/>
    <property type="project" value="UniProtKB-KW"/>
</dbReference>
<feature type="domain" description="XLR/SYCP3/FAM9" evidence="9">
    <location>
        <begin position="56"/>
        <end position="184"/>
    </location>
</feature>
<reference evidence="11 12" key="1">
    <citation type="journal article" date="2011" name="Cell">
        <title>The monarch butterfly genome yields insights into long-distance migration.</title>
        <authorList>
            <person name="Zhan S."/>
            <person name="Merlin C."/>
            <person name="Boore J.L."/>
            <person name="Reppert S.M."/>
        </authorList>
    </citation>
    <scope>NUCLEOTIDE SEQUENCE [LARGE SCALE GENOMIC DNA]</scope>
    <source>
        <strain evidence="11">F-2</strain>
    </source>
</reference>
<dbReference type="PANTHER" id="PTHR15925">
    <property type="entry name" value="MITOCHONDRIAL RIBOSOMAL PROTEIN S23"/>
    <property type="match status" value="1"/>
</dbReference>
<feature type="coiled-coil region" evidence="7">
    <location>
        <begin position="89"/>
        <end position="123"/>
    </location>
</feature>
<comment type="subcellular location">
    <subcellularLocation>
        <location evidence="1">Mitochondrion</location>
    </subcellularLocation>
</comment>
<keyword evidence="5" id="KW-0687">Ribonucleoprotein</keyword>
<evidence type="ECO:0000256" key="6">
    <source>
        <dbReference type="ARBA" id="ARBA00035137"/>
    </source>
</evidence>
<comment type="similarity">
    <text evidence="2">Belongs to the mitochondrion-specific ribosomal protein mS23 family.</text>
</comment>
<dbReference type="InterPro" id="IPR023611">
    <property type="entry name" value="mS23_dom_met"/>
</dbReference>
<dbReference type="Pfam" id="PF04803">
    <property type="entry name" value="Cor1"/>
    <property type="match status" value="1"/>
</dbReference>
<gene>
    <name evidence="11" type="ORF">KGM_205892</name>
</gene>
<feature type="coiled-coil region" evidence="7">
    <location>
        <begin position="164"/>
        <end position="191"/>
    </location>
</feature>
<feature type="region of interest" description="Disordered" evidence="8">
    <location>
        <begin position="24"/>
        <end position="49"/>
    </location>
</feature>
<dbReference type="GO" id="GO:0006412">
    <property type="term" value="P:translation"/>
    <property type="evidence" value="ECO:0007669"/>
    <property type="project" value="InterPro"/>
</dbReference>
<dbReference type="STRING" id="278856.A0A212FB60"/>
<dbReference type="Proteomes" id="UP000007151">
    <property type="component" value="Unassembled WGS sequence"/>
</dbReference>